<dbReference type="Gene3D" id="1.10.3210.10">
    <property type="entry name" value="Hypothetical protein af1432"/>
    <property type="match status" value="1"/>
</dbReference>
<dbReference type="EMBL" id="BLLL01000002">
    <property type="protein sequence ID" value="GFH62472.1"/>
    <property type="molecule type" value="Genomic_DNA"/>
</dbReference>
<name>A0A6L2R4T8_9BACT</name>
<dbReference type="Pfam" id="PF01966">
    <property type="entry name" value="HD"/>
    <property type="match status" value="1"/>
</dbReference>
<evidence type="ECO:0000313" key="2">
    <source>
        <dbReference type="EMBL" id="GFH62472.1"/>
    </source>
</evidence>
<proteinExistence type="predicted"/>
<sequence length="258" mass="29315">MTPDIRTHERWFANYAARERVKERQDPAPLDLKFQHSLNVLANARHIVASEHFARPLDRISLLAALYHDVARFEQYRNYHTFRDRESCNHGLLGIKILKREGALNKEPRSVRHTVMVTVGLHNRFRLPAHLPEHLALITHVVRDADKLDILRVMDEHLSKPGPYSPTVVMSLPDDEKLFSTAVLQAALEGCVAEYGDLRSVNDFRVLIGSWFADMNFASSRQKFVADGHAQRILQALPDNSSYAAVKRVLLQRLGGAG</sequence>
<evidence type="ECO:0000313" key="3">
    <source>
        <dbReference type="Proteomes" id="UP000505077"/>
    </source>
</evidence>
<organism evidence="2 3">
    <name type="scientific">Candidatus Desulfovibrio kirbyi</name>
    <dbReference type="NCBI Taxonomy" id="2696086"/>
    <lineage>
        <taxon>Bacteria</taxon>
        <taxon>Pseudomonadati</taxon>
        <taxon>Thermodesulfobacteriota</taxon>
        <taxon>Desulfovibrionia</taxon>
        <taxon>Desulfovibrionales</taxon>
        <taxon>Desulfovibrionaceae</taxon>
        <taxon>Desulfovibrio</taxon>
    </lineage>
</organism>
<dbReference type="SUPFAM" id="SSF109604">
    <property type="entry name" value="HD-domain/PDEase-like"/>
    <property type="match status" value="1"/>
</dbReference>
<evidence type="ECO:0000259" key="1">
    <source>
        <dbReference type="Pfam" id="PF01966"/>
    </source>
</evidence>
<dbReference type="GO" id="GO:0016787">
    <property type="term" value="F:hydrolase activity"/>
    <property type="evidence" value="ECO:0007669"/>
    <property type="project" value="UniProtKB-KW"/>
</dbReference>
<dbReference type="InterPro" id="IPR003607">
    <property type="entry name" value="HD/PDEase_dom"/>
</dbReference>
<dbReference type="CDD" id="cd00077">
    <property type="entry name" value="HDc"/>
    <property type="match status" value="1"/>
</dbReference>
<reference evidence="2 3" key="1">
    <citation type="journal article" date="2020" name="ISME J.">
        <title>Parallel Reductive Genome Evolution in Desulfovibrio Ectosymbionts Independently Acquired by Trichonympha Protists in the Termite Gut.</title>
        <authorList>
            <person name="Takeuchi M."/>
            <person name="Kuwahara H."/>
            <person name="Murakami T."/>
            <person name="Takahashi K."/>
            <person name="Kajitani R."/>
            <person name="Toyoda A."/>
            <person name="Itoh T."/>
            <person name="Ohkuma M."/>
            <person name="Hongoh Y."/>
        </authorList>
    </citation>
    <scope>NUCLEOTIDE SEQUENCE [LARGE SCALE GENOMIC DNA]</scope>
    <source>
        <strain evidence="2">ZnDsv-02</strain>
    </source>
</reference>
<comment type="caution">
    <text evidence="2">The sequence shown here is derived from an EMBL/GenBank/DDBJ whole genome shotgun (WGS) entry which is preliminary data.</text>
</comment>
<feature type="domain" description="HD" evidence="1">
    <location>
        <begin position="34"/>
        <end position="149"/>
    </location>
</feature>
<dbReference type="Proteomes" id="UP000505077">
    <property type="component" value="Unassembled WGS sequence"/>
</dbReference>
<dbReference type="InterPro" id="IPR006674">
    <property type="entry name" value="HD_domain"/>
</dbReference>
<protein>
    <submittedName>
        <fullName evidence="2">Uncharacterized metal-dependent phosphohydrolases</fullName>
    </submittedName>
</protein>
<gene>
    <name evidence="2" type="ORF">ZNDK_0243</name>
</gene>
<accession>A0A6L2R4T8</accession>
<keyword evidence="2" id="KW-0378">Hydrolase</keyword>
<dbReference type="AlphaFoldDB" id="A0A6L2R4T8"/>